<dbReference type="InterPro" id="IPR051328">
    <property type="entry name" value="T7SS_ABC-Transporter"/>
</dbReference>
<dbReference type="Proteomes" id="UP000287533">
    <property type="component" value="Unassembled WGS sequence"/>
</dbReference>
<dbReference type="Gene3D" id="1.20.120.20">
    <property type="entry name" value="Apolipoprotein"/>
    <property type="match status" value="1"/>
</dbReference>
<dbReference type="RefSeq" id="WP_125981716.1">
    <property type="nucleotide sequence ID" value="NZ_QXGL01000005.1"/>
</dbReference>
<dbReference type="NCBIfam" id="TIGR03061">
    <property type="entry name" value="pip_yhgE_Nterm"/>
    <property type="match status" value="1"/>
</dbReference>
<dbReference type="EMBL" id="QXGL01000005">
    <property type="protein sequence ID" value="RSX52222.1"/>
    <property type="molecule type" value="Genomic_DNA"/>
</dbReference>
<evidence type="ECO:0000256" key="2">
    <source>
        <dbReference type="ARBA" id="ARBA00022692"/>
    </source>
</evidence>
<dbReference type="InterPro" id="IPR013525">
    <property type="entry name" value="ABC2_TM"/>
</dbReference>
<feature type="transmembrane region" description="Helical" evidence="5">
    <location>
        <begin position="20"/>
        <end position="38"/>
    </location>
</feature>
<sequence>MKNIWRLFTRDVSHATRNVIAIIVSMGLIIMPSLYAWYNIAASWDPYGNTKALKVAVANQDKGYKSDLVPVRINVGETVISSLRANHDLDWQFVDRDKAIDGVNSGTYYAALVIPKSFSADMMTLFSSEMKHAELEYYLNEKVNPIAPHITDQGASTVATTIDQTFAKTLAQVALDMASNVISFAQSPQAGEYVQNATTHIASISKQLKSAASQADAYANLLGSTGKIIDATDKLLGSAGSTADDAGKALTEGKNGVASLNKALSATSDSAASALQDAASAYDSVTKQVDAAFDDMGSQTKQVTSRLDSLHDSVAAQSTAFSEYASALRDLAASANDQNVKTALNKAASQADSASKELSNVASSIADASTNITNGVSDVDTARANIKAQIAKAKHTVTQASNEYNSTLKPQLDQLRSSMNDIAKQSSAVVASLSKVTSDVSGLSSGVGDGLTDAQSTLHEASKTLTSSASKLDDLQEQLTSITSGSGMDLSQLSSTDPDAIATLISAPVAVDRIAIYPIANYGSAMTPFYTVLSIWVGAIILVAMMKVSISDREKAKILGLGESLPLGETMGVREAMIAGRAAGPGAMLDVLRKPRPESPGNARRFGLHLYQEYFGRYAIFGVMALLQGTLVCLGDMFFLGVQCEHPLQFLMVGWLSALVFSLLIYTLTVSFGDIGKAIAVVLLVMQVAGSGGTFPIETLPPFFQAICNWLLFPYAVSAMHSAMAGSYGMEFWVDMGKLALFILPALLLGLVLRKPVIRLNDWVIHNLESTKVM</sequence>
<dbReference type="Pfam" id="PF01061">
    <property type="entry name" value="ABC2_membrane"/>
    <property type="match status" value="1"/>
</dbReference>
<feature type="transmembrane region" description="Helical" evidence="5">
    <location>
        <begin position="648"/>
        <end position="666"/>
    </location>
</feature>
<gene>
    <name evidence="8" type="ORF">D2E25_1635</name>
</gene>
<evidence type="ECO:0000256" key="3">
    <source>
        <dbReference type="ARBA" id="ARBA00022989"/>
    </source>
</evidence>
<feature type="transmembrane region" description="Helical" evidence="5">
    <location>
        <begin position="618"/>
        <end position="642"/>
    </location>
</feature>
<feature type="transmembrane region" description="Helical" evidence="5">
    <location>
        <begin position="529"/>
        <end position="550"/>
    </location>
</feature>
<evidence type="ECO:0000259" key="7">
    <source>
        <dbReference type="Pfam" id="PF12698"/>
    </source>
</evidence>
<dbReference type="InterPro" id="IPR017500">
    <property type="entry name" value="Phage_infect_YhgE_N"/>
</dbReference>
<feature type="transmembrane region" description="Helical" evidence="5">
    <location>
        <begin position="732"/>
        <end position="753"/>
    </location>
</feature>
<feature type="domain" description="ABC-2 type transporter transmembrane" evidence="7">
    <location>
        <begin position="20"/>
        <end position="223"/>
    </location>
</feature>
<protein>
    <submittedName>
        <fullName evidence="8">ABC-2 family transporter protein</fullName>
    </submittedName>
</protein>
<dbReference type="GO" id="GO:0140359">
    <property type="term" value="F:ABC-type transporter activity"/>
    <property type="evidence" value="ECO:0007669"/>
    <property type="project" value="InterPro"/>
</dbReference>
<comment type="caution">
    <text evidence="8">The sequence shown here is derived from an EMBL/GenBank/DDBJ whole genome shotgun (WGS) entry which is preliminary data.</text>
</comment>
<dbReference type="GO" id="GO:0016020">
    <property type="term" value="C:membrane"/>
    <property type="evidence" value="ECO:0007669"/>
    <property type="project" value="UniProtKB-SubCell"/>
</dbReference>
<comment type="subcellular location">
    <subcellularLocation>
        <location evidence="1">Membrane</location>
        <topology evidence="1">Multi-pass membrane protein</topology>
    </subcellularLocation>
</comment>
<name>A0A430FHI2_9BIFI</name>
<keyword evidence="4 5" id="KW-0472">Membrane</keyword>
<evidence type="ECO:0000256" key="1">
    <source>
        <dbReference type="ARBA" id="ARBA00004141"/>
    </source>
</evidence>
<evidence type="ECO:0000313" key="9">
    <source>
        <dbReference type="Proteomes" id="UP000287533"/>
    </source>
</evidence>
<dbReference type="PANTHER" id="PTHR43077">
    <property type="entry name" value="TRANSPORT PERMEASE YVFS-RELATED"/>
    <property type="match status" value="1"/>
</dbReference>
<keyword evidence="9" id="KW-1185">Reference proteome</keyword>
<dbReference type="OrthoDB" id="9811483at2"/>
<reference evidence="8 9" key="1">
    <citation type="submission" date="2018-09" db="EMBL/GenBank/DDBJ databases">
        <title>Characterization of the phylogenetic diversity of five novel species belonging to the genus Bifidobacterium.</title>
        <authorList>
            <person name="Lugli G.A."/>
            <person name="Duranti S."/>
            <person name="Milani C."/>
        </authorList>
    </citation>
    <scope>NUCLEOTIDE SEQUENCE [LARGE SCALE GENOMIC DNA]</scope>
    <source>
        <strain evidence="8 9">2034B</strain>
    </source>
</reference>
<dbReference type="AlphaFoldDB" id="A0A430FHI2"/>
<dbReference type="Gene3D" id="3.40.1710.10">
    <property type="entry name" value="abc type-2 transporter like domain"/>
    <property type="match status" value="1"/>
</dbReference>
<organism evidence="8 9">
    <name type="scientific">Bifidobacterium goeldii</name>
    <dbReference type="NCBI Taxonomy" id="2306975"/>
    <lineage>
        <taxon>Bacteria</taxon>
        <taxon>Bacillati</taxon>
        <taxon>Actinomycetota</taxon>
        <taxon>Actinomycetes</taxon>
        <taxon>Bifidobacteriales</taxon>
        <taxon>Bifidobacteriaceae</taxon>
        <taxon>Bifidobacterium</taxon>
    </lineage>
</organism>
<keyword evidence="3 5" id="KW-1133">Transmembrane helix</keyword>
<proteinExistence type="predicted"/>
<keyword evidence="2 5" id="KW-0812">Transmembrane</keyword>
<accession>A0A430FHI2</accession>
<feature type="transmembrane region" description="Helical" evidence="5">
    <location>
        <begin position="678"/>
        <end position="697"/>
    </location>
</feature>
<dbReference type="PANTHER" id="PTHR43077:SF10">
    <property type="entry name" value="TRANSPORT PERMEASE PROTEIN"/>
    <property type="match status" value="1"/>
</dbReference>
<evidence type="ECO:0000256" key="4">
    <source>
        <dbReference type="ARBA" id="ARBA00023136"/>
    </source>
</evidence>
<dbReference type="Pfam" id="PF12698">
    <property type="entry name" value="ABC2_membrane_3"/>
    <property type="match status" value="1"/>
</dbReference>
<evidence type="ECO:0000259" key="6">
    <source>
        <dbReference type="Pfam" id="PF01061"/>
    </source>
</evidence>
<feature type="domain" description="ABC-2 type transporter transmembrane" evidence="6">
    <location>
        <begin position="605"/>
        <end position="724"/>
    </location>
</feature>
<evidence type="ECO:0000256" key="5">
    <source>
        <dbReference type="SAM" id="Phobius"/>
    </source>
</evidence>
<evidence type="ECO:0000313" key="8">
    <source>
        <dbReference type="EMBL" id="RSX52222.1"/>
    </source>
</evidence>